<dbReference type="Proteomes" id="UP001597183">
    <property type="component" value="Unassembled WGS sequence"/>
</dbReference>
<dbReference type="EMBL" id="JBHTMK010000075">
    <property type="protein sequence ID" value="MFD1373881.1"/>
    <property type="molecule type" value="Genomic_DNA"/>
</dbReference>
<evidence type="ECO:0000313" key="2">
    <source>
        <dbReference type="Proteomes" id="UP001597183"/>
    </source>
</evidence>
<reference evidence="2" key="1">
    <citation type="journal article" date="2019" name="Int. J. Syst. Evol. Microbiol.">
        <title>The Global Catalogue of Microorganisms (GCM) 10K type strain sequencing project: providing services to taxonomists for standard genome sequencing and annotation.</title>
        <authorList>
            <consortium name="The Broad Institute Genomics Platform"/>
            <consortium name="The Broad Institute Genome Sequencing Center for Infectious Disease"/>
            <person name="Wu L."/>
            <person name="Ma J."/>
        </authorList>
    </citation>
    <scope>NUCLEOTIDE SEQUENCE [LARGE SCALE GENOMIC DNA]</scope>
    <source>
        <strain evidence="2">CCM 7526</strain>
    </source>
</reference>
<organism evidence="1 2">
    <name type="scientific">Actinoplanes sichuanensis</name>
    <dbReference type="NCBI Taxonomy" id="512349"/>
    <lineage>
        <taxon>Bacteria</taxon>
        <taxon>Bacillati</taxon>
        <taxon>Actinomycetota</taxon>
        <taxon>Actinomycetes</taxon>
        <taxon>Micromonosporales</taxon>
        <taxon>Micromonosporaceae</taxon>
        <taxon>Actinoplanes</taxon>
    </lineage>
</organism>
<keyword evidence="2" id="KW-1185">Reference proteome</keyword>
<accession>A0ABW4AUL2</accession>
<dbReference type="RefSeq" id="WP_317795345.1">
    <property type="nucleotide sequence ID" value="NZ_AP028461.1"/>
</dbReference>
<evidence type="ECO:0000313" key="1">
    <source>
        <dbReference type="EMBL" id="MFD1373881.1"/>
    </source>
</evidence>
<protein>
    <submittedName>
        <fullName evidence="1">Uncharacterized protein</fullName>
    </submittedName>
</protein>
<comment type="caution">
    <text evidence="1">The sequence shown here is derived from an EMBL/GenBank/DDBJ whole genome shotgun (WGS) entry which is preliminary data.</text>
</comment>
<sequence length="107" mass="11582">MTETTPPLNPAERSRITDAVDELTVQIARRLCADNPHAGEREVRLAVLTAARLLSAELDTHLDRAARGAARAGADYVEIGAAVGMSRQGARRRWPGLADLSRDARQP</sequence>
<proteinExistence type="predicted"/>
<gene>
    <name evidence="1" type="ORF">ACFQ5G_51870</name>
</gene>
<name>A0ABW4AUL2_9ACTN</name>